<dbReference type="AlphaFoldDB" id="A0A1B6I9V6"/>
<organism evidence="3">
    <name type="scientific">Homalodisca liturata</name>
    <dbReference type="NCBI Taxonomy" id="320908"/>
    <lineage>
        <taxon>Eukaryota</taxon>
        <taxon>Metazoa</taxon>
        <taxon>Ecdysozoa</taxon>
        <taxon>Arthropoda</taxon>
        <taxon>Hexapoda</taxon>
        <taxon>Insecta</taxon>
        <taxon>Pterygota</taxon>
        <taxon>Neoptera</taxon>
        <taxon>Paraneoptera</taxon>
        <taxon>Hemiptera</taxon>
        <taxon>Auchenorrhyncha</taxon>
        <taxon>Membracoidea</taxon>
        <taxon>Cicadellidae</taxon>
        <taxon>Cicadellinae</taxon>
        <taxon>Proconiini</taxon>
        <taxon>Homalodisca</taxon>
    </lineage>
</organism>
<dbReference type="GO" id="GO:0004553">
    <property type="term" value="F:hydrolase activity, hydrolyzing O-glycosyl compounds"/>
    <property type="evidence" value="ECO:0007669"/>
    <property type="project" value="InterPro"/>
</dbReference>
<comment type="similarity">
    <text evidence="1">Belongs to the glycosyl hydrolase 35 family.</text>
</comment>
<dbReference type="InterPro" id="IPR031330">
    <property type="entry name" value="Gly_Hdrlase_35_cat"/>
</dbReference>
<dbReference type="EMBL" id="GECU01023980">
    <property type="protein sequence ID" value="JAS83726.1"/>
    <property type="molecule type" value="Transcribed_RNA"/>
</dbReference>
<protein>
    <recommendedName>
        <fullName evidence="2">Glycoside hydrolase 35 catalytic domain-containing protein</fullName>
    </recommendedName>
</protein>
<evidence type="ECO:0000259" key="2">
    <source>
        <dbReference type="Pfam" id="PF01301"/>
    </source>
</evidence>
<dbReference type="Gene3D" id="2.60.120.260">
    <property type="entry name" value="Galactose-binding domain-like"/>
    <property type="match status" value="1"/>
</dbReference>
<accession>A0A1B6I9V6</accession>
<dbReference type="Gene3D" id="3.20.20.80">
    <property type="entry name" value="Glycosidases"/>
    <property type="match status" value="1"/>
</dbReference>
<reference evidence="3" key="1">
    <citation type="submission" date="2015-11" db="EMBL/GenBank/DDBJ databases">
        <title>De novo transcriptome assembly of four potential Pierce s Disease insect vectors from Arizona vineyards.</title>
        <authorList>
            <person name="Tassone E.E."/>
        </authorList>
    </citation>
    <scope>NUCLEOTIDE SEQUENCE</scope>
</reference>
<dbReference type="SUPFAM" id="SSF51445">
    <property type="entry name" value="(Trans)glycosidases"/>
    <property type="match status" value="1"/>
</dbReference>
<evidence type="ECO:0000256" key="1">
    <source>
        <dbReference type="ARBA" id="ARBA00009809"/>
    </source>
</evidence>
<sequence>VHPFYWRDRLRKLRAMGAIAVKTDIPWNLHEPYKNTYDFGNENLEMSAFLDIVNFVQIAKEEDLLVIVGIGPYVNALMDFGGLPSYLIGEGVKIRTSDPRFLARVELFFSKLLPLLAPQQVHRGGPIIMFQLENSYGSISPVDADTKYLAHLHRITRQNGITVLLTTCDSVAASLARGALSQLEDNDMNVLQTTNSETDPLAQIETLKTLQPNKPAFIHFRTGLVDYLDWPTRNIWLTHEYEAALHEVIHTSASINLQMFCGGTNFGFYNGATGGDTPDSYHPHTTSFDFDALLTEAGDYTTKYGVTLELFRC</sequence>
<dbReference type="Pfam" id="PF01301">
    <property type="entry name" value="Glyco_hydro_35"/>
    <property type="match status" value="1"/>
</dbReference>
<dbReference type="GO" id="GO:0005975">
    <property type="term" value="P:carbohydrate metabolic process"/>
    <property type="evidence" value="ECO:0007669"/>
    <property type="project" value="InterPro"/>
</dbReference>
<dbReference type="InterPro" id="IPR017853">
    <property type="entry name" value="GH"/>
</dbReference>
<proteinExistence type="inferred from homology"/>
<evidence type="ECO:0000313" key="3">
    <source>
        <dbReference type="EMBL" id="JAS83726.1"/>
    </source>
</evidence>
<feature type="domain" description="Glycoside hydrolase 35 catalytic" evidence="2">
    <location>
        <begin position="2"/>
        <end position="306"/>
    </location>
</feature>
<dbReference type="PRINTS" id="PR00742">
    <property type="entry name" value="GLHYDRLASE35"/>
</dbReference>
<gene>
    <name evidence="3" type="ORF">g.8387</name>
</gene>
<dbReference type="PANTHER" id="PTHR23421">
    <property type="entry name" value="BETA-GALACTOSIDASE RELATED"/>
    <property type="match status" value="1"/>
</dbReference>
<dbReference type="InterPro" id="IPR001944">
    <property type="entry name" value="Glycoside_Hdrlase_35"/>
</dbReference>
<feature type="non-terminal residue" evidence="3">
    <location>
        <position position="313"/>
    </location>
</feature>
<feature type="non-terminal residue" evidence="3">
    <location>
        <position position="1"/>
    </location>
</feature>
<name>A0A1B6I9V6_9HEMI</name>